<protein>
    <submittedName>
        <fullName evidence="2">Anthrone oxygenase family protein</fullName>
    </submittedName>
</protein>
<evidence type="ECO:0000256" key="1">
    <source>
        <dbReference type="SAM" id="Phobius"/>
    </source>
</evidence>
<keyword evidence="3" id="KW-1185">Reference proteome</keyword>
<keyword evidence="1" id="KW-0472">Membrane</keyword>
<gene>
    <name evidence="2" type="ORF">AB0C36_27440</name>
</gene>
<keyword evidence="1" id="KW-1133">Transmembrane helix</keyword>
<dbReference type="Pfam" id="PF08592">
    <property type="entry name" value="Anthrone_oxy"/>
    <property type="match status" value="1"/>
</dbReference>
<keyword evidence="1" id="KW-0812">Transmembrane</keyword>
<dbReference type="RefSeq" id="WP_358358844.1">
    <property type="nucleotide sequence ID" value="NZ_JBEZFP010000083.1"/>
</dbReference>
<evidence type="ECO:0000313" key="2">
    <source>
        <dbReference type="EMBL" id="MEU8137238.1"/>
    </source>
</evidence>
<proteinExistence type="predicted"/>
<comment type="caution">
    <text evidence="2">The sequence shown here is derived from an EMBL/GenBank/DDBJ whole genome shotgun (WGS) entry which is preliminary data.</text>
</comment>
<evidence type="ECO:0000313" key="3">
    <source>
        <dbReference type="Proteomes" id="UP001551482"/>
    </source>
</evidence>
<feature type="transmembrane region" description="Helical" evidence="1">
    <location>
        <begin position="80"/>
        <end position="102"/>
    </location>
</feature>
<feature type="transmembrane region" description="Helical" evidence="1">
    <location>
        <begin position="37"/>
        <end position="60"/>
    </location>
</feature>
<reference evidence="2 3" key="1">
    <citation type="submission" date="2024-06" db="EMBL/GenBank/DDBJ databases">
        <title>The Natural Products Discovery Center: Release of the First 8490 Sequenced Strains for Exploring Actinobacteria Biosynthetic Diversity.</title>
        <authorList>
            <person name="Kalkreuter E."/>
            <person name="Kautsar S.A."/>
            <person name="Yang D."/>
            <person name="Bader C.D."/>
            <person name="Teijaro C.N."/>
            <person name="Fluegel L."/>
            <person name="Davis C.M."/>
            <person name="Simpson J.R."/>
            <person name="Lauterbach L."/>
            <person name="Steele A.D."/>
            <person name="Gui C."/>
            <person name="Meng S."/>
            <person name="Li G."/>
            <person name="Viehrig K."/>
            <person name="Ye F."/>
            <person name="Su P."/>
            <person name="Kiefer A.F."/>
            <person name="Nichols A."/>
            <person name="Cepeda A.J."/>
            <person name="Yan W."/>
            <person name="Fan B."/>
            <person name="Jiang Y."/>
            <person name="Adhikari A."/>
            <person name="Zheng C.-J."/>
            <person name="Schuster L."/>
            <person name="Cowan T.M."/>
            <person name="Smanski M.J."/>
            <person name="Chevrette M.G."/>
            <person name="De Carvalho L.P.S."/>
            <person name="Shen B."/>
        </authorList>
    </citation>
    <scope>NUCLEOTIDE SEQUENCE [LARGE SCALE GENOMIC DNA]</scope>
    <source>
        <strain evidence="2 3">NPDC048946</strain>
    </source>
</reference>
<dbReference type="EMBL" id="JBEZFP010000083">
    <property type="protein sequence ID" value="MEU8137238.1"/>
    <property type="molecule type" value="Genomic_DNA"/>
</dbReference>
<accession>A0ABV3DNA3</accession>
<dbReference type="InterPro" id="IPR013901">
    <property type="entry name" value="Anthrone_oxy"/>
</dbReference>
<dbReference type="Proteomes" id="UP001551482">
    <property type="component" value="Unassembled WGS sequence"/>
</dbReference>
<organism evidence="2 3">
    <name type="scientific">Streptodolium elevatio</name>
    <dbReference type="NCBI Taxonomy" id="3157996"/>
    <lineage>
        <taxon>Bacteria</taxon>
        <taxon>Bacillati</taxon>
        <taxon>Actinomycetota</taxon>
        <taxon>Actinomycetes</taxon>
        <taxon>Kitasatosporales</taxon>
        <taxon>Streptomycetaceae</taxon>
        <taxon>Streptodolium</taxon>
    </lineage>
</organism>
<sequence>MAAYDRTTTNAITAPTVIGTTAAPALSATTRDSLGKWLTAGAVTSGAMAATYVAFSAFVMPMLGRKDDAGFVDSMQRINVVIENPVFFAAFFGAMLAPAVAWWKLRKRGGDRTLLKWTAAAFALYTAGVLTTSGINVPLNEMLASKGDANPSGVRADFETTWNVWNGVRAVLSTAAFVCAVKAVRLHRRVIAFRRAGQ</sequence>
<feature type="transmembrane region" description="Helical" evidence="1">
    <location>
        <begin position="114"/>
        <end position="135"/>
    </location>
</feature>
<name>A0ABV3DNA3_9ACTN</name>